<comment type="similarity">
    <text evidence="5">Belongs to the class-II pyridoxal-phosphate-dependent aminotransferase family. MalY/PatB cystathionine beta-lyase subfamily.</text>
</comment>
<dbReference type="PANTHER" id="PTHR43525:SF2">
    <property type="entry name" value="CYSTATHIONINE BETA-LYASE-RELATED"/>
    <property type="match status" value="1"/>
</dbReference>
<dbReference type="AlphaFoldDB" id="A0A840Q2M7"/>
<dbReference type="InterPro" id="IPR015424">
    <property type="entry name" value="PyrdxlP-dep_Trfase"/>
</dbReference>
<dbReference type="PANTHER" id="PTHR43525">
    <property type="entry name" value="PROTEIN MALY"/>
    <property type="match status" value="1"/>
</dbReference>
<proteinExistence type="inferred from homology"/>
<keyword evidence="3" id="KW-0663">Pyridoxal phosphate</keyword>
<sequence length="387" mass="42881">MTIAELHAEFDALRADELRLRRTQKWSQVEPDVLPAWLAEMDYPLCQVARTVLRELVDRSDFGYPVLGEYLAAFADWVAREQHWRVDPALLSPVCDVMAGLEAAVRRLTEPGDGVVVLTPAYPPFLVMLAHLDRPIRECPLRHTDDGWRIDFDAVADTLAAGARAILLCHPHNPTGRVWSPAELQAIAELADRYGAFVISDEIHAPLRAGDQDFIPYAAVSELAASHAVAVSSVSKGWNVPGLKSAVLVCQESTKHVLDTIPPYEKMRTAVPGIAVATALWRDDDGWLTAVRSYLDRARDRLQAWVDERPQVRWHRGQAGYLAWLDVRELGPEPAEVLLRKARVRVVPGTDFAPPGSAAGQGFVRFNHATSLPLLEELLARLGSVLN</sequence>
<dbReference type="SUPFAM" id="SSF53383">
    <property type="entry name" value="PLP-dependent transferases"/>
    <property type="match status" value="1"/>
</dbReference>
<reference evidence="7 8" key="1">
    <citation type="submission" date="2020-08" db="EMBL/GenBank/DDBJ databases">
        <title>Sequencing the genomes of 1000 actinobacteria strains.</title>
        <authorList>
            <person name="Klenk H.-P."/>
        </authorList>
    </citation>
    <scope>NUCLEOTIDE SEQUENCE [LARGE SCALE GENOMIC DNA]</scope>
    <source>
        <strain evidence="7 8">DSM 45584</strain>
    </source>
</reference>
<dbReference type="CDD" id="cd00609">
    <property type="entry name" value="AAT_like"/>
    <property type="match status" value="1"/>
</dbReference>
<evidence type="ECO:0000256" key="4">
    <source>
        <dbReference type="ARBA" id="ARBA00023239"/>
    </source>
</evidence>
<dbReference type="Gene3D" id="3.40.640.10">
    <property type="entry name" value="Type I PLP-dependent aspartate aminotransferase-like (Major domain)"/>
    <property type="match status" value="1"/>
</dbReference>
<dbReference type="GO" id="GO:0047804">
    <property type="term" value="F:cysteine-S-conjugate beta-lyase activity"/>
    <property type="evidence" value="ECO:0007669"/>
    <property type="project" value="UniProtKB-EC"/>
</dbReference>
<evidence type="ECO:0000256" key="5">
    <source>
        <dbReference type="ARBA" id="ARBA00037974"/>
    </source>
</evidence>
<keyword evidence="8" id="KW-1185">Reference proteome</keyword>
<dbReference type="InterPro" id="IPR051798">
    <property type="entry name" value="Class-II_PLP-Dep_Aminotrans"/>
</dbReference>
<protein>
    <recommendedName>
        <fullName evidence="2">cysteine-S-conjugate beta-lyase</fullName>
        <ecNumber evidence="2">4.4.1.13</ecNumber>
    </recommendedName>
</protein>
<evidence type="ECO:0000313" key="7">
    <source>
        <dbReference type="EMBL" id="MBB5156772.1"/>
    </source>
</evidence>
<feature type="domain" description="Aminotransferase class I/classII large" evidence="6">
    <location>
        <begin position="67"/>
        <end position="382"/>
    </location>
</feature>
<evidence type="ECO:0000259" key="6">
    <source>
        <dbReference type="Pfam" id="PF00155"/>
    </source>
</evidence>
<gene>
    <name evidence="7" type="ORF">BJ970_004306</name>
</gene>
<dbReference type="InterPro" id="IPR004839">
    <property type="entry name" value="Aminotransferase_I/II_large"/>
</dbReference>
<evidence type="ECO:0000313" key="8">
    <source>
        <dbReference type="Proteomes" id="UP000584374"/>
    </source>
</evidence>
<dbReference type="InterPro" id="IPR015422">
    <property type="entry name" value="PyrdxlP-dep_Trfase_small"/>
</dbReference>
<dbReference type="EMBL" id="JACHIW010000001">
    <property type="protein sequence ID" value="MBB5156772.1"/>
    <property type="molecule type" value="Genomic_DNA"/>
</dbReference>
<comment type="caution">
    <text evidence="7">The sequence shown here is derived from an EMBL/GenBank/DDBJ whole genome shotgun (WGS) entry which is preliminary data.</text>
</comment>
<organism evidence="7 8">
    <name type="scientific">Saccharopolyspora phatthalungensis</name>
    <dbReference type="NCBI Taxonomy" id="664693"/>
    <lineage>
        <taxon>Bacteria</taxon>
        <taxon>Bacillati</taxon>
        <taxon>Actinomycetota</taxon>
        <taxon>Actinomycetes</taxon>
        <taxon>Pseudonocardiales</taxon>
        <taxon>Pseudonocardiaceae</taxon>
        <taxon>Saccharopolyspora</taxon>
    </lineage>
</organism>
<name>A0A840Q2M7_9PSEU</name>
<evidence type="ECO:0000256" key="3">
    <source>
        <dbReference type="ARBA" id="ARBA00022898"/>
    </source>
</evidence>
<dbReference type="Proteomes" id="UP000584374">
    <property type="component" value="Unassembled WGS sequence"/>
</dbReference>
<dbReference type="InterPro" id="IPR015421">
    <property type="entry name" value="PyrdxlP-dep_Trfase_major"/>
</dbReference>
<dbReference type="GO" id="GO:0030170">
    <property type="term" value="F:pyridoxal phosphate binding"/>
    <property type="evidence" value="ECO:0007669"/>
    <property type="project" value="InterPro"/>
</dbReference>
<dbReference type="Gene3D" id="3.90.1150.10">
    <property type="entry name" value="Aspartate Aminotransferase, domain 1"/>
    <property type="match status" value="1"/>
</dbReference>
<dbReference type="Pfam" id="PF00155">
    <property type="entry name" value="Aminotran_1_2"/>
    <property type="match status" value="1"/>
</dbReference>
<evidence type="ECO:0000256" key="2">
    <source>
        <dbReference type="ARBA" id="ARBA00012224"/>
    </source>
</evidence>
<evidence type="ECO:0000256" key="1">
    <source>
        <dbReference type="ARBA" id="ARBA00001933"/>
    </source>
</evidence>
<comment type="cofactor">
    <cofactor evidence="1">
        <name>pyridoxal 5'-phosphate</name>
        <dbReference type="ChEBI" id="CHEBI:597326"/>
    </cofactor>
</comment>
<dbReference type="RefSeq" id="WP_184727845.1">
    <property type="nucleotide sequence ID" value="NZ_JACHIW010000001.1"/>
</dbReference>
<dbReference type="EC" id="4.4.1.13" evidence="2"/>
<accession>A0A840Q2M7</accession>
<keyword evidence="4 7" id="KW-0456">Lyase</keyword>